<dbReference type="EMBL" id="OC320817">
    <property type="protein sequence ID" value="CAD7408885.1"/>
    <property type="molecule type" value="Genomic_DNA"/>
</dbReference>
<reference evidence="2" key="1">
    <citation type="submission" date="2020-11" db="EMBL/GenBank/DDBJ databases">
        <authorList>
            <person name="Tran Van P."/>
        </authorList>
    </citation>
    <scope>NUCLEOTIDE SEQUENCE</scope>
</reference>
<gene>
    <name evidence="2" type="ORF">TCEB3V08_LOCUS9741</name>
</gene>
<dbReference type="AlphaFoldDB" id="A0A7R9D6D2"/>
<organism evidence="2">
    <name type="scientific">Timema cristinae</name>
    <name type="common">Walking stick</name>
    <dbReference type="NCBI Taxonomy" id="61476"/>
    <lineage>
        <taxon>Eukaryota</taxon>
        <taxon>Metazoa</taxon>
        <taxon>Ecdysozoa</taxon>
        <taxon>Arthropoda</taxon>
        <taxon>Hexapoda</taxon>
        <taxon>Insecta</taxon>
        <taxon>Pterygota</taxon>
        <taxon>Neoptera</taxon>
        <taxon>Polyneoptera</taxon>
        <taxon>Phasmatodea</taxon>
        <taxon>Timematodea</taxon>
        <taxon>Timematoidea</taxon>
        <taxon>Timematidae</taxon>
        <taxon>Timema</taxon>
    </lineage>
</organism>
<evidence type="ECO:0000313" key="2">
    <source>
        <dbReference type="EMBL" id="CAD7408885.1"/>
    </source>
</evidence>
<sequence length="327" mass="37882">MEETDSSSSSSEDSLPLAQYFQPIEEEHLCLELSDQEQSEQQIEKVVKPIAHKEEDLREVENVSKAGNLDIPIDGKRIVNQLLHHFPRAKVKTIVEMREILEILDERSRRERHWDKHKAVTRKELAAQKRHALGSGGGPPERSRWMKKSLLIQPGLDDEVESLDSDYHRAQRNNHPSALSTFQKFPIQLKKLVDDPSSEPPSAAVELVESQDSPVSQVVVSTTPRPRGFVERRCASNSSRVAEEVRVWLQRARRSIDHQKDLESLKMEHHKRLFQLKEEKELEFQGLRIANEKERRKMEIVERQELHKIALQHQQALNALQIEKKLS</sequence>
<evidence type="ECO:0000256" key="1">
    <source>
        <dbReference type="SAM" id="Coils"/>
    </source>
</evidence>
<name>A0A7R9D6D2_TIMCR</name>
<protein>
    <submittedName>
        <fullName evidence="2">Uncharacterized protein</fullName>
    </submittedName>
</protein>
<feature type="coiled-coil region" evidence="1">
    <location>
        <begin position="277"/>
        <end position="304"/>
    </location>
</feature>
<keyword evidence="1" id="KW-0175">Coiled coil</keyword>
<accession>A0A7R9D6D2</accession>
<proteinExistence type="predicted"/>